<dbReference type="GO" id="GO:0008204">
    <property type="term" value="P:ergosterol metabolic process"/>
    <property type="evidence" value="ECO:0007669"/>
    <property type="project" value="TreeGrafter"/>
</dbReference>
<comment type="subcellular location">
    <subcellularLocation>
        <location evidence="1">Endoplasmic reticulum membrane</location>
        <topology evidence="1">Multi-pass membrane protein</topology>
    </subcellularLocation>
</comment>
<keyword evidence="7" id="KW-1185">Reference proteome</keyword>
<evidence type="ECO:0000256" key="2">
    <source>
        <dbReference type="ARBA" id="ARBA00022679"/>
    </source>
</evidence>
<feature type="transmembrane region" description="Helical" evidence="5">
    <location>
        <begin position="147"/>
        <end position="169"/>
    </location>
</feature>
<dbReference type="GO" id="GO:0005789">
    <property type="term" value="C:endoplasmic reticulum membrane"/>
    <property type="evidence" value="ECO:0007669"/>
    <property type="project" value="UniProtKB-SubCell"/>
</dbReference>
<proteinExistence type="predicted"/>
<dbReference type="EMBL" id="CAJVPV010020404">
    <property type="protein sequence ID" value="CAG8714544.1"/>
    <property type="molecule type" value="Genomic_DNA"/>
</dbReference>
<evidence type="ECO:0000313" key="6">
    <source>
        <dbReference type="EMBL" id="CAG8714544.1"/>
    </source>
</evidence>
<dbReference type="GO" id="GO:0034737">
    <property type="term" value="F:ergosterol O-acyltransferase activity"/>
    <property type="evidence" value="ECO:0007669"/>
    <property type="project" value="TreeGrafter"/>
</dbReference>
<feature type="transmembrane region" description="Helical" evidence="5">
    <location>
        <begin position="75"/>
        <end position="95"/>
    </location>
</feature>
<evidence type="ECO:0000256" key="1">
    <source>
        <dbReference type="ARBA" id="ARBA00004477"/>
    </source>
</evidence>
<dbReference type="Proteomes" id="UP000789342">
    <property type="component" value="Unassembled WGS sequence"/>
</dbReference>
<evidence type="ECO:0000256" key="3">
    <source>
        <dbReference type="ARBA" id="ARBA00022824"/>
    </source>
</evidence>
<sequence>MLPNAQVEDMITVEKHITSSINETITINAATIANIEDDMIVLSRKIEKRIATFQPRTSQLDRETLESHRDPFRGFFTLFWIAMAFYILKIGVGKFESAGILFDPSFFRLFSHDAIGLILSDACMVGSMFFVVLLQKLIALGLIRWKYTGMVIQHAFQISFLFVPIYWTFKLALGAKWIF</sequence>
<gene>
    <name evidence="6" type="ORF">AMORRO_LOCUS12912</name>
</gene>
<dbReference type="OrthoDB" id="10039049at2759"/>
<feature type="non-terminal residue" evidence="6">
    <location>
        <position position="179"/>
    </location>
</feature>
<organism evidence="6 7">
    <name type="scientific">Acaulospora morrowiae</name>
    <dbReference type="NCBI Taxonomy" id="94023"/>
    <lineage>
        <taxon>Eukaryota</taxon>
        <taxon>Fungi</taxon>
        <taxon>Fungi incertae sedis</taxon>
        <taxon>Mucoromycota</taxon>
        <taxon>Glomeromycotina</taxon>
        <taxon>Glomeromycetes</taxon>
        <taxon>Diversisporales</taxon>
        <taxon>Acaulosporaceae</taxon>
        <taxon>Acaulospora</taxon>
    </lineage>
</organism>
<keyword evidence="5" id="KW-0812">Transmembrane</keyword>
<dbReference type="PANTHER" id="PTHR10408:SF9">
    <property type="entry name" value="STEROL O-ACYLTRANSFERASE 2-RELATED"/>
    <property type="match status" value="1"/>
</dbReference>
<keyword evidence="2" id="KW-0808">Transferase</keyword>
<dbReference type="InterPro" id="IPR014371">
    <property type="entry name" value="Oat_ACAT_DAG_ARE"/>
</dbReference>
<name>A0A9N9I0G2_9GLOM</name>
<evidence type="ECO:0000256" key="4">
    <source>
        <dbReference type="ARBA" id="ARBA00023315"/>
    </source>
</evidence>
<evidence type="ECO:0000256" key="5">
    <source>
        <dbReference type="SAM" id="Phobius"/>
    </source>
</evidence>
<comment type="caution">
    <text evidence="6">The sequence shown here is derived from an EMBL/GenBank/DDBJ whole genome shotgun (WGS) entry which is preliminary data.</text>
</comment>
<keyword evidence="4" id="KW-0012">Acyltransferase</keyword>
<keyword evidence="5" id="KW-0472">Membrane</keyword>
<feature type="transmembrane region" description="Helical" evidence="5">
    <location>
        <begin position="115"/>
        <end position="135"/>
    </location>
</feature>
<keyword evidence="5" id="KW-1133">Transmembrane helix</keyword>
<dbReference type="AlphaFoldDB" id="A0A9N9I0G2"/>
<keyword evidence="3" id="KW-0256">Endoplasmic reticulum</keyword>
<evidence type="ECO:0000313" key="7">
    <source>
        <dbReference type="Proteomes" id="UP000789342"/>
    </source>
</evidence>
<accession>A0A9N9I0G2</accession>
<protein>
    <submittedName>
        <fullName evidence="6">10639_t:CDS:1</fullName>
    </submittedName>
</protein>
<dbReference type="PANTHER" id="PTHR10408">
    <property type="entry name" value="STEROL O-ACYLTRANSFERASE"/>
    <property type="match status" value="1"/>
</dbReference>
<reference evidence="6" key="1">
    <citation type="submission" date="2021-06" db="EMBL/GenBank/DDBJ databases">
        <authorList>
            <person name="Kallberg Y."/>
            <person name="Tangrot J."/>
            <person name="Rosling A."/>
        </authorList>
    </citation>
    <scope>NUCLEOTIDE SEQUENCE</scope>
    <source>
        <strain evidence="6">CL551</strain>
    </source>
</reference>